<dbReference type="InterPro" id="IPR039024">
    <property type="entry name" value="RTC4"/>
</dbReference>
<evidence type="ECO:0000256" key="7">
    <source>
        <dbReference type="ARBA" id="ARBA00023242"/>
    </source>
</evidence>
<dbReference type="Proteomes" id="UP001197093">
    <property type="component" value="Unassembled WGS sequence"/>
</dbReference>
<dbReference type="PANTHER" id="PTHR41391">
    <property type="entry name" value="RESTRICTION OF TELOMERE CAPPING PROTEIN 4"/>
    <property type="match status" value="1"/>
</dbReference>
<dbReference type="GO" id="GO:0005737">
    <property type="term" value="C:cytoplasm"/>
    <property type="evidence" value="ECO:0007669"/>
    <property type="project" value="UniProtKB-SubCell"/>
</dbReference>
<feature type="compositionally biased region" description="Basic and acidic residues" evidence="8">
    <location>
        <begin position="10"/>
        <end position="25"/>
    </location>
</feature>
<dbReference type="SMART" id="SM01312">
    <property type="entry name" value="RTC4"/>
    <property type="match status" value="1"/>
</dbReference>
<evidence type="ECO:0000256" key="8">
    <source>
        <dbReference type="SAM" id="MobiDB-lite"/>
    </source>
</evidence>
<keyword evidence="6" id="KW-0963">Cytoplasm</keyword>
<comment type="caution">
    <text evidence="10">The sequence shown here is derived from an EMBL/GenBank/DDBJ whole genome shotgun (WGS) entry which is preliminary data.</text>
</comment>
<comment type="similarity">
    <text evidence="4">Belongs to the RTC4 family.</text>
</comment>
<dbReference type="InterPro" id="IPR028094">
    <property type="entry name" value="RTC4_C"/>
</dbReference>
<evidence type="ECO:0000256" key="3">
    <source>
        <dbReference type="ARBA" id="ARBA00004496"/>
    </source>
</evidence>
<keyword evidence="11" id="KW-1185">Reference proteome</keyword>
<dbReference type="EMBL" id="JAHCVI010000001">
    <property type="protein sequence ID" value="KAG7293321.1"/>
    <property type="molecule type" value="Genomic_DNA"/>
</dbReference>
<dbReference type="GO" id="GO:0005634">
    <property type="term" value="C:nucleus"/>
    <property type="evidence" value="ECO:0007669"/>
    <property type="project" value="UniProtKB-SubCell"/>
</dbReference>
<evidence type="ECO:0000256" key="4">
    <source>
        <dbReference type="ARBA" id="ARBA00009461"/>
    </source>
</evidence>
<evidence type="ECO:0000256" key="2">
    <source>
        <dbReference type="ARBA" id="ARBA00004123"/>
    </source>
</evidence>
<feature type="region of interest" description="Disordered" evidence="8">
    <location>
        <begin position="1"/>
        <end position="60"/>
    </location>
</feature>
<dbReference type="Pfam" id="PF14474">
    <property type="entry name" value="RTC4"/>
    <property type="match status" value="1"/>
</dbReference>
<reference evidence="10" key="1">
    <citation type="submission" date="2023-02" db="EMBL/GenBank/DDBJ databases">
        <authorList>
            <person name="Palmer J.M."/>
        </authorList>
    </citation>
    <scope>NUCLEOTIDE SEQUENCE</scope>
    <source>
        <strain evidence="10">FW57</strain>
    </source>
</reference>
<organism evidence="10 11">
    <name type="scientific">Staphylotrichum longicolle</name>
    <dbReference type="NCBI Taxonomy" id="669026"/>
    <lineage>
        <taxon>Eukaryota</taxon>
        <taxon>Fungi</taxon>
        <taxon>Dikarya</taxon>
        <taxon>Ascomycota</taxon>
        <taxon>Pezizomycotina</taxon>
        <taxon>Sordariomycetes</taxon>
        <taxon>Sordariomycetidae</taxon>
        <taxon>Sordariales</taxon>
        <taxon>Chaetomiaceae</taxon>
        <taxon>Staphylotrichum</taxon>
    </lineage>
</organism>
<dbReference type="AlphaFoldDB" id="A0AAD4F4U0"/>
<keyword evidence="7" id="KW-0539">Nucleus</keyword>
<comment type="subcellular location">
    <subcellularLocation>
        <location evidence="3">Cytoplasm</location>
    </subcellularLocation>
    <subcellularLocation>
        <location evidence="2">Nucleus</location>
    </subcellularLocation>
</comment>
<evidence type="ECO:0000259" key="9">
    <source>
        <dbReference type="SMART" id="SM01312"/>
    </source>
</evidence>
<dbReference type="PANTHER" id="PTHR41391:SF1">
    <property type="entry name" value="RESTRICTION OF TELOMERE CAPPING PROTEIN 4"/>
    <property type="match status" value="1"/>
</dbReference>
<evidence type="ECO:0000256" key="6">
    <source>
        <dbReference type="ARBA" id="ARBA00022490"/>
    </source>
</evidence>
<gene>
    <name evidence="10" type="ORF">NEMBOFW57_003367</name>
</gene>
<protein>
    <recommendedName>
        <fullName evidence="5">Restriction of telomere capping protein 4</fullName>
    </recommendedName>
</protein>
<evidence type="ECO:0000313" key="11">
    <source>
        <dbReference type="Proteomes" id="UP001197093"/>
    </source>
</evidence>
<comment type="function">
    <text evidence="1">May be involved in a process influencing telomere capping.</text>
</comment>
<name>A0AAD4F4U0_9PEZI</name>
<proteinExistence type="inferred from homology"/>
<feature type="domain" description="Restriction of telomere capping protein 4 C-terminal" evidence="9">
    <location>
        <begin position="215"/>
        <end position="332"/>
    </location>
</feature>
<evidence type="ECO:0000256" key="1">
    <source>
        <dbReference type="ARBA" id="ARBA00002738"/>
    </source>
</evidence>
<sequence length="350" mass="39556">MSPTRKFKQPPKESTPEAENPDRYKLKLPPSPSEVRGGLTSPARKFKDVGGGDFDLPANVSPVRKRRFKMPADDYPSLFGDGEDAEESQRPVFTIPDALPVSFIGGDDDKLDFFSSQRADTSNLLCGSLSSSQTEPELLNPTPVCPFCSKRVDQAHLDEFNANNPRMTVANMRRFCDQHKLRSAKETWVEKGYPDIDWCRLDDRIARHHAYIRRILQDGRPSHYGDLFSDAVRGGRNRTLLRSDMNLTPGYYGMRGLRHMTENLINEFAPVLRERAVEDRLIAARGHIMYLQSVLVPELAVRLVMEDMDVGEEEARAILSESVDVGELLNDEIADVVVQDSDDDEEEEET</sequence>
<evidence type="ECO:0000313" key="10">
    <source>
        <dbReference type="EMBL" id="KAG7293321.1"/>
    </source>
</evidence>
<accession>A0AAD4F4U0</accession>
<evidence type="ECO:0000256" key="5">
    <source>
        <dbReference type="ARBA" id="ARBA00015162"/>
    </source>
</evidence>